<dbReference type="RefSeq" id="WP_406720192.1">
    <property type="nucleotide sequence ID" value="NZ_CP135443.1"/>
</dbReference>
<reference evidence="1 2" key="1">
    <citation type="submission" date="2023-09" db="EMBL/GenBank/DDBJ databases">
        <title>Thioclava shenzhenensis sp. nov., a multidrug resistant bacteria-antagonizing species isolated from coastal seawater.</title>
        <authorList>
            <person name="Long M."/>
        </authorList>
    </citation>
    <scope>NUCLEOTIDE SEQUENCE [LARGE SCALE GENOMIC DNA]</scope>
    <source>
        <strain evidence="1 2">FTW29</strain>
    </source>
</reference>
<name>A0ABZ1DXD7_9RHOB</name>
<gene>
    <name evidence="1" type="ORF">RPE78_07355</name>
</gene>
<dbReference type="Pfam" id="PF20086">
    <property type="entry name" value="DUF6478"/>
    <property type="match status" value="1"/>
</dbReference>
<evidence type="ECO:0000313" key="1">
    <source>
        <dbReference type="EMBL" id="WRY32535.1"/>
    </source>
</evidence>
<proteinExistence type="predicted"/>
<dbReference type="InterPro" id="IPR045514">
    <property type="entry name" value="DUF6478"/>
</dbReference>
<sequence>MGQKQVGQAQGGLLNRLAYSRVMKHWHDCAATAPDMTGEDLALLRKKAGSMAATASGLLGRIDRQTEQRFNAADAIDRPLGCDWAWRPQAFSMPVAPQAYVGAASGCCLGEDLTLFHDCPLQQLSLRQIRNSGRPSPFGAELEVFGFQGSFLSLVVDLPPEAVQGFRLHHLVQLGLDVRMEEARPVYCRFNIQHGPNSDQLVSQMPVGGGVVQFDLAYTKLNEKRLEKAWIDLIFEAPAMNKITLQDLTLLRHPRADL</sequence>
<keyword evidence="2" id="KW-1185">Reference proteome</keyword>
<organism evidence="1 2">
    <name type="scientific">Thioclava litoralis</name>
    <dbReference type="NCBI Taxonomy" id="3076557"/>
    <lineage>
        <taxon>Bacteria</taxon>
        <taxon>Pseudomonadati</taxon>
        <taxon>Pseudomonadota</taxon>
        <taxon>Alphaproteobacteria</taxon>
        <taxon>Rhodobacterales</taxon>
        <taxon>Paracoccaceae</taxon>
        <taxon>Thioclava</taxon>
    </lineage>
</organism>
<protein>
    <submittedName>
        <fullName evidence="1">DUF6478 family protein</fullName>
    </submittedName>
</protein>
<dbReference type="EMBL" id="CP135443">
    <property type="protein sequence ID" value="WRY32535.1"/>
    <property type="molecule type" value="Genomic_DNA"/>
</dbReference>
<evidence type="ECO:0000313" key="2">
    <source>
        <dbReference type="Proteomes" id="UP001623290"/>
    </source>
</evidence>
<accession>A0ABZ1DXD7</accession>
<dbReference type="Proteomes" id="UP001623290">
    <property type="component" value="Chromosome"/>
</dbReference>